<gene>
    <name evidence="2" type="ORF">FK268_06580</name>
</gene>
<dbReference type="RefSeq" id="WP_146432439.1">
    <property type="nucleotide sequence ID" value="NZ_VIGV01000002.1"/>
</dbReference>
<evidence type="ECO:0000256" key="1">
    <source>
        <dbReference type="SAM" id="Phobius"/>
    </source>
</evidence>
<evidence type="ECO:0008006" key="4">
    <source>
        <dbReference type="Google" id="ProtNLM"/>
    </source>
</evidence>
<reference evidence="2 3" key="2">
    <citation type="submission" date="2019-08" db="EMBL/GenBank/DDBJ databases">
        <title>Tsukamurella conjunctivitidis sp. nov., Tsukamurella assacharolytica sp. nov. and Tsukamurella sputae sp. nov. isolated from patients with conjunctivitis, bacteraemia (lymphoma) and respiratory infection (sputum) in Hong Kong.</title>
        <authorList>
            <person name="Fok K.M.N."/>
            <person name="Fong J.Y.H."/>
        </authorList>
    </citation>
    <scope>NUCLEOTIDE SEQUENCE [LARGE SCALE GENOMIC DNA]</scope>
    <source>
        <strain evidence="2 3">HKU70</strain>
    </source>
</reference>
<proteinExistence type="predicted"/>
<evidence type="ECO:0000313" key="3">
    <source>
        <dbReference type="Proteomes" id="UP000319792"/>
    </source>
</evidence>
<dbReference type="OrthoDB" id="4774220at2"/>
<name>A0A5C5RQH6_9ACTN</name>
<keyword evidence="1" id="KW-0812">Transmembrane</keyword>
<dbReference type="AlphaFoldDB" id="A0A5C5RQH6"/>
<dbReference type="EMBL" id="VIGV01000002">
    <property type="protein sequence ID" value="TWS24904.1"/>
    <property type="molecule type" value="Genomic_DNA"/>
</dbReference>
<feature type="transmembrane region" description="Helical" evidence="1">
    <location>
        <begin position="58"/>
        <end position="80"/>
    </location>
</feature>
<accession>A0A5C5RQH6</accession>
<protein>
    <recommendedName>
        <fullName evidence="4">DUF2567 domain-containing protein</fullName>
    </recommendedName>
</protein>
<comment type="caution">
    <text evidence="2">The sequence shown here is derived from an EMBL/GenBank/DDBJ whole genome shotgun (WGS) entry which is preliminary data.</text>
</comment>
<reference evidence="2 3" key="1">
    <citation type="submission" date="2019-06" db="EMBL/GenBank/DDBJ databases">
        <authorList>
            <person name="Teng J.L.L."/>
            <person name="Lee H.H."/>
            <person name="Lau S.K.P."/>
            <person name="Woo P.C.Y."/>
        </authorList>
    </citation>
    <scope>NUCLEOTIDE SEQUENCE [LARGE SCALE GENOMIC DNA]</scope>
    <source>
        <strain evidence="2 3">HKU70</strain>
    </source>
</reference>
<feature type="transmembrane region" description="Helical" evidence="1">
    <location>
        <begin position="154"/>
        <end position="177"/>
    </location>
</feature>
<keyword evidence="1" id="KW-1133">Transmembrane helix</keyword>
<feature type="transmembrane region" description="Helical" evidence="1">
    <location>
        <begin position="92"/>
        <end position="113"/>
    </location>
</feature>
<evidence type="ECO:0000313" key="2">
    <source>
        <dbReference type="EMBL" id="TWS24904.1"/>
    </source>
</evidence>
<keyword evidence="3" id="KW-1185">Reference proteome</keyword>
<dbReference type="Proteomes" id="UP000319792">
    <property type="component" value="Unassembled WGS sequence"/>
</dbReference>
<organism evidence="2 3">
    <name type="scientific">Tsukamurella sputi</name>
    <dbReference type="NCBI Taxonomy" id="2591848"/>
    <lineage>
        <taxon>Bacteria</taxon>
        <taxon>Bacillati</taxon>
        <taxon>Actinomycetota</taxon>
        <taxon>Actinomycetes</taxon>
        <taxon>Mycobacteriales</taxon>
        <taxon>Tsukamurellaceae</taxon>
        <taxon>Tsukamurella</taxon>
    </lineage>
</organism>
<feature type="transmembrane region" description="Helical" evidence="1">
    <location>
        <begin position="12"/>
        <end position="38"/>
    </location>
</feature>
<keyword evidence="1" id="KW-0472">Membrane</keyword>
<sequence length="202" mass="20087">MPTETSTRSVSQVVVPAVVGAVLGAAAALVRGTVAPGVRGVVLSSGQAVLRSDQFDNFFVATALFVAVSVVGGLLTGPALFRGERRSPRGVVITLGAATVGVALAVVLGQAVVDARFTGPGAPGLDFTAAPSIRLRGANVLAPADHSGGVLGDLASWVLVLVWPACTALWCAVIALFGRIAGDEGAPVGNGSPDQPSVIGSR</sequence>